<accession>A0A915KYR4</accession>
<reference evidence="3" key="1">
    <citation type="submission" date="2022-11" db="UniProtKB">
        <authorList>
            <consortium name="WormBaseParasite"/>
        </authorList>
    </citation>
    <scope>IDENTIFICATION</scope>
</reference>
<evidence type="ECO:0000313" key="2">
    <source>
        <dbReference type="Proteomes" id="UP000887565"/>
    </source>
</evidence>
<dbReference type="Pfam" id="PF03178">
    <property type="entry name" value="CPSF_A"/>
    <property type="match status" value="1"/>
</dbReference>
<evidence type="ECO:0000313" key="3">
    <source>
        <dbReference type="WBParaSite" id="nRc.2.0.1.t43956-RA"/>
    </source>
</evidence>
<sequence length="119" mass="13148">VARPILFGTNSGAIGLVVQIPEKLFTFLCNLENRLLKNICSVHRIEHLSWPSVDRDDGVESVVGFVDGDLIESFLDLSADQMSNVINGMQMVDDETSDMKRKATVDDVIKIVEGLSQLN</sequence>
<dbReference type="InterPro" id="IPR050358">
    <property type="entry name" value="RSE1/DDB1/CFT1"/>
</dbReference>
<keyword evidence="2" id="KW-1185">Reference proteome</keyword>
<organism evidence="2 3">
    <name type="scientific">Romanomermis culicivorax</name>
    <name type="common">Nematode worm</name>
    <dbReference type="NCBI Taxonomy" id="13658"/>
    <lineage>
        <taxon>Eukaryota</taxon>
        <taxon>Metazoa</taxon>
        <taxon>Ecdysozoa</taxon>
        <taxon>Nematoda</taxon>
        <taxon>Enoplea</taxon>
        <taxon>Dorylaimia</taxon>
        <taxon>Mermithida</taxon>
        <taxon>Mermithoidea</taxon>
        <taxon>Mermithidae</taxon>
        <taxon>Romanomermis</taxon>
    </lineage>
</organism>
<name>A0A915KYR4_ROMCU</name>
<evidence type="ECO:0000259" key="1">
    <source>
        <dbReference type="Pfam" id="PF03178"/>
    </source>
</evidence>
<dbReference type="Gene3D" id="1.10.150.910">
    <property type="match status" value="1"/>
</dbReference>
<dbReference type="GO" id="GO:0005634">
    <property type="term" value="C:nucleus"/>
    <property type="evidence" value="ECO:0007669"/>
    <property type="project" value="InterPro"/>
</dbReference>
<dbReference type="WBParaSite" id="nRc.2.0.1.t43956-RA">
    <property type="protein sequence ID" value="nRc.2.0.1.t43956-RA"/>
    <property type="gene ID" value="nRc.2.0.1.g43956"/>
</dbReference>
<dbReference type="Proteomes" id="UP000887565">
    <property type="component" value="Unplaced"/>
</dbReference>
<dbReference type="AlphaFoldDB" id="A0A915KYR4"/>
<dbReference type="PANTHER" id="PTHR10644">
    <property type="entry name" value="DNA REPAIR/RNA PROCESSING CPSF FAMILY"/>
    <property type="match status" value="1"/>
</dbReference>
<feature type="domain" description="RSE1/DDB1/CPSF1 C-terminal" evidence="1">
    <location>
        <begin position="5"/>
        <end position="76"/>
    </location>
</feature>
<dbReference type="InterPro" id="IPR004871">
    <property type="entry name" value="RSE1/DDB1/CPSF1_C"/>
</dbReference>
<protein>
    <submittedName>
        <fullName evidence="3">DNA damage-binding protein 1</fullName>
    </submittedName>
</protein>
<dbReference type="GO" id="GO:0003676">
    <property type="term" value="F:nucleic acid binding"/>
    <property type="evidence" value="ECO:0007669"/>
    <property type="project" value="InterPro"/>
</dbReference>
<proteinExistence type="predicted"/>